<dbReference type="Proteomes" id="UP000315730">
    <property type="component" value="Unassembled WGS sequence"/>
</dbReference>
<comment type="caution">
    <text evidence="4">The sequence shown here is derived from an EMBL/GenBank/DDBJ whole genome shotgun (WGS) entry which is preliminary data.</text>
</comment>
<keyword evidence="2" id="KW-0472">Membrane</keyword>
<evidence type="ECO:0000256" key="2">
    <source>
        <dbReference type="SAM" id="Phobius"/>
    </source>
</evidence>
<feature type="region of interest" description="Disordered" evidence="1">
    <location>
        <begin position="163"/>
        <end position="196"/>
    </location>
</feature>
<dbReference type="Pfam" id="PF00092">
    <property type="entry name" value="VWA"/>
    <property type="match status" value="1"/>
</dbReference>
<evidence type="ECO:0000313" key="4">
    <source>
        <dbReference type="EMBL" id="GEC98885.1"/>
    </source>
</evidence>
<feature type="domain" description="VWFA" evidence="3">
    <location>
        <begin position="246"/>
        <end position="446"/>
    </location>
</feature>
<organism evidence="4 5">
    <name type="scientific">Kocuria varians</name>
    <name type="common">Micrococcus varians</name>
    <dbReference type="NCBI Taxonomy" id="1272"/>
    <lineage>
        <taxon>Bacteria</taxon>
        <taxon>Bacillati</taxon>
        <taxon>Actinomycetota</taxon>
        <taxon>Actinomycetes</taxon>
        <taxon>Micrococcales</taxon>
        <taxon>Micrococcaceae</taxon>
        <taxon>Kocuria</taxon>
    </lineage>
</organism>
<evidence type="ECO:0000256" key="1">
    <source>
        <dbReference type="SAM" id="MobiDB-lite"/>
    </source>
</evidence>
<keyword evidence="5" id="KW-1185">Reference proteome</keyword>
<gene>
    <name evidence="4" type="ORF">KVA01_10400</name>
</gene>
<proteinExistence type="predicted"/>
<dbReference type="Gene3D" id="3.40.50.410">
    <property type="entry name" value="von Willebrand factor, type A domain"/>
    <property type="match status" value="1"/>
</dbReference>
<dbReference type="STRING" id="1272.GCA_900014985_00341"/>
<accession>A0A4Y4D132</accession>
<dbReference type="OrthoDB" id="5621159at2"/>
<dbReference type="AlphaFoldDB" id="A0A4Y4D132"/>
<dbReference type="EMBL" id="BJNW01000007">
    <property type="protein sequence ID" value="GEC98885.1"/>
    <property type="molecule type" value="Genomic_DNA"/>
</dbReference>
<keyword evidence="2" id="KW-1133">Transmembrane helix</keyword>
<evidence type="ECO:0000313" key="5">
    <source>
        <dbReference type="Proteomes" id="UP000315730"/>
    </source>
</evidence>
<feature type="compositionally biased region" description="Low complexity" evidence="1">
    <location>
        <begin position="177"/>
        <end position="189"/>
    </location>
</feature>
<dbReference type="SUPFAM" id="SSF53300">
    <property type="entry name" value="vWA-like"/>
    <property type="match status" value="1"/>
</dbReference>
<dbReference type="RefSeq" id="WP_068467285.1">
    <property type="nucleotide sequence ID" value="NZ_BJNW01000007.1"/>
</dbReference>
<protein>
    <recommendedName>
        <fullName evidence="3">VWFA domain-containing protein</fullName>
    </recommendedName>
</protein>
<evidence type="ECO:0000259" key="3">
    <source>
        <dbReference type="PROSITE" id="PS50234"/>
    </source>
</evidence>
<feature type="compositionally biased region" description="Low complexity" evidence="1">
    <location>
        <begin position="60"/>
        <end position="75"/>
    </location>
</feature>
<name>A0A4Y4D132_KOCVA</name>
<dbReference type="InterPro" id="IPR036465">
    <property type="entry name" value="vWFA_dom_sf"/>
</dbReference>
<keyword evidence="2" id="KW-0812">Transmembrane</keyword>
<sequence length="446" mass="46559">MTEPETHRDRGAHRAERRGPSGTVLVWIALAVVAVLLLLAAVFLIPRGDDDAAGNKPSDAGSTSAAAAPSGAGTAKGDEPVVVGRGETRAKTWSALLQDSGVALGRPQDDAGTRGLVSRALGEAAGGTADRTATDEALKFRARTEGDAAPVRSAAERLDQLAGNPTASASAEPTPLSPALAAGAASGGPQPNTTVVSRADWDDYHSKHSDTDLVASTPADTDAPTADDATLQKALDQWAHLAEAFHALVAIDASGSMAAKVSEDGSTRMDLTKAAAQTAVKLFPDHDELGLWKFGRELDGTKDYRELAPVRELSETVDGTTQRDALAKDVDGLTYYPKGYTGLYDTTLAAYRQVLKDDAPDHLKTVIVLTDGINQDAGSIGLDELLTKLKDEQDPDNPVRIITVGISQDADETVLQKIAAATGGSSHMARAPEDIQDVFVKALTSE</sequence>
<feature type="region of interest" description="Disordered" evidence="1">
    <location>
        <begin position="52"/>
        <end position="82"/>
    </location>
</feature>
<feature type="transmembrane region" description="Helical" evidence="2">
    <location>
        <begin position="24"/>
        <end position="45"/>
    </location>
</feature>
<dbReference type="SMART" id="SM00327">
    <property type="entry name" value="VWA"/>
    <property type="match status" value="1"/>
</dbReference>
<dbReference type="InterPro" id="IPR002035">
    <property type="entry name" value="VWF_A"/>
</dbReference>
<dbReference type="PROSITE" id="PS50234">
    <property type="entry name" value="VWFA"/>
    <property type="match status" value="1"/>
</dbReference>
<reference evidence="4 5" key="1">
    <citation type="submission" date="2019-06" db="EMBL/GenBank/DDBJ databases">
        <title>Whole genome shotgun sequence of Kocuria varians NBRC 15358.</title>
        <authorList>
            <person name="Hosoyama A."/>
            <person name="Uohara A."/>
            <person name="Ohji S."/>
            <person name="Ichikawa N."/>
        </authorList>
    </citation>
    <scope>NUCLEOTIDE SEQUENCE [LARGE SCALE GENOMIC DNA]</scope>
    <source>
        <strain evidence="4 5">NBRC 15358</strain>
    </source>
</reference>